<protein>
    <submittedName>
        <fullName evidence="1">LPS-assembly lipoprotein</fullName>
    </submittedName>
</protein>
<name>A0A7W6RZL9_9PROT</name>
<dbReference type="Pfam" id="PF04390">
    <property type="entry name" value="LptE"/>
    <property type="match status" value="1"/>
</dbReference>
<dbReference type="Proteomes" id="UP000555728">
    <property type="component" value="Unassembled WGS sequence"/>
</dbReference>
<organism evidence="1 2">
    <name type="scientific">Roseospira goensis</name>
    <dbReference type="NCBI Taxonomy" id="391922"/>
    <lineage>
        <taxon>Bacteria</taxon>
        <taxon>Pseudomonadati</taxon>
        <taxon>Pseudomonadota</taxon>
        <taxon>Alphaproteobacteria</taxon>
        <taxon>Rhodospirillales</taxon>
        <taxon>Rhodospirillaceae</taxon>
        <taxon>Roseospira</taxon>
    </lineage>
</organism>
<dbReference type="EMBL" id="JACIGI010000011">
    <property type="protein sequence ID" value="MBB4286001.1"/>
    <property type="molecule type" value="Genomic_DNA"/>
</dbReference>
<proteinExistence type="predicted"/>
<gene>
    <name evidence="1" type="ORF">GGD88_001724</name>
</gene>
<dbReference type="InterPro" id="IPR007485">
    <property type="entry name" value="LPS_assembly_LptE"/>
</dbReference>
<comment type="caution">
    <text evidence="1">The sequence shown here is derived from an EMBL/GenBank/DDBJ whole genome shotgun (WGS) entry which is preliminary data.</text>
</comment>
<dbReference type="GO" id="GO:0019867">
    <property type="term" value="C:outer membrane"/>
    <property type="evidence" value="ECO:0007669"/>
    <property type="project" value="InterPro"/>
</dbReference>
<reference evidence="1 2" key="1">
    <citation type="submission" date="2020-08" db="EMBL/GenBank/DDBJ databases">
        <title>Genome sequencing of Purple Non-Sulfur Bacteria from various extreme environments.</title>
        <authorList>
            <person name="Mayer M."/>
        </authorList>
    </citation>
    <scope>NUCLEOTIDE SEQUENCE [LARGE SCALE GENOMIC DNA]</scope>
    <source>
        <strain evidence="1 2">JA135</strain>
    </source>
</reference>
<accession>A0A7W6RZL9</accession>
<dbReference type="GO" id="GO:0043165">
    <property type="term" value="P:Gram-negative-bacterium-type cell outer membrane assembly"/>
    <property type="evidence" value="ECO:0007669"/>
    <property type="project" value="InterPro"/>
</dbReference>
<keyword evidence="2" id="KW-1185">Reference proteome</keyword>
<dbReference type="Gene3D" id="3.30.160.150">
    <property type="entry name" value="Lipoprotein like domain"/>
    <property type="match status" value="1"/>
</dbReference>
<dbReference type="RefSeq" id="WP_184434175.1">
    <property type="nucleotide sequence ID" value="NZ_JACIGI010000011.1"/>
</dbReference>
<evidence type="ECO:0000313" key="2">
    <source>
        <dbReference type="Proteomes" id="UP000555728"/>
    </source>
</evidence>
<keyword evidence="1" id="KW-0449">Lipoprotein</keyword>
<evidence type="ECO:0000313" key="1">
    <source>
        <dbReference type="EMBL" id="MBB4286001.1"/>
    </source>
</evidence>
<dbReference type="AlphaFoldDB" id="A0A7W6RZL9"/>
<sequence>MALAPALPRGRGRSVARRAVLVSAAVGLLAACGFRPMYGRGGAGGPALSSVAVAPIPERFGQLLRNALLDRLRPGPEPRHELQVSLSLLDQDLGVQRDDRATLANLQATATWRLLTRVDDGRQRLDAEGTARAAVTYNILDNQYATEASRRAAQRDMAEHLAADIETRLAALFAGRRGL</sequence>